<dbReference type="EMBL" id="JAGTAR010000021">
    <property type="protein sequence ID" value="MBR8536695.1"/>
    <property type="molecule type" value="Genomic_DNA"/>
</dbReference>
<comment type="caution">
    <text evidence="7">The sequence shown here is derived from an EMBL/GenBank/DDBJ whole genome shotgun (WGS) entry which is preliminary data.</text>
</comment>
<dbReference type="InterPro" id="IPR013325">
    <property type="entry name" value="RNA_pol_sigma_r2"/>
</dbReference>
<dbReference type="GO" id="GO:0006352">
    <property type="term" value="P:DNA-templated transcription initiation"/>
    <property type="evidence" value="ECO:0007669"/>
    <property type="project" value="InterPro"/>
</dbReference>
<proteinExistence type="inferred from homology"/>
<dbReference type="InterPro" id="IPR036388">
    <property type="entry name" value="WH-like_DNA-bd_sf"/>
</dbReference>
<evidence type="ECO:0000313" key="7">
    <source>
        <dbReference type="EMBL" id="MBR8536695.1"/>
    </source>
</evidence>
<reference evidence="7" key="2">
    <citation type="submission" date="2021-04" db="EMBL/GenBank/DDBJ databases">
        <authorList>
            <person name="Zhang T."/>
            <person name="Zhang Y."/>
            <person name="Lu D."/>
            <person name="Zuo D."/>
            <person name="Du Z."/>
        </authorList>
    </citation>
    <scope>NUCLEOTIDE SEQUENCE</scope>
    <source>
        <strain evidence="7">JR1</strain>
    </source>
</reference>
<dbReference type="InterPro" id="IPR013324">
    <property type="entry name" value="RNA_pol_sigma_r3/r4-like"/>
</dbReference>
<dbReference type="GO" id="GO:0003677">
    <property type="term" value="F:DNA binding"/>
    <property type="evidence" value="ECO:0007669"/>
    <property type="project" value="InterPro"/>
</dbReference>
<dbReference type="InterPro" id="IPR039425">
    <property type="entry name" value="RNA_pol_sigma-70-like"/>
</dbReference>
<dbReference type="InterPro" id="IPR013249">
    <property type="entry name" value="RNA_pol_sigma70_r4_t2"/>
</dbReference>
<keyword evidence="3" id="KW-0731">Sigma factor</keyword>
<dbReference type="PANTHER" id="PTHR43133:SF46">
    <property type="entry name" value="RNA POLYMERASE SIGMA-70 FACTOR ECF SUBFAMILY"/>
    <property type="match status" value="1"/>
</dbReference>
<gene>
    <name evidence="7" type="ORF">KDU71_14055</name>
</gene>
<dbReference type="InterPro" id="IPR014327">
    <property type="entry name" value="RNA_pol_sigma70_bacteroid"/>
</dbReference>
<dbReference type="GO" id="GO:0016987">
    <property type="term" value="F:sigma factor activity"/>
    <property type="evidence" value="ECO:0007669"/>
    <property type="project" value="UniProtKB-KW"/>
</dbReference>
<dbReference type="SUPFAM" id="SSF88946">
    <property type="entry name" value="Sigma2 domain of RNA polymerase sigma factors"/>
    <property type="match status" value="1"/>
</dbReference>
<evidence type="ECO:0000256" key="2">
    <source>
        <dbReference type="ARBA" id="ARBA00023015"/>
    </source>
</evidence>
<sequence length="183" mass="21755">MQLSDKIIIQELSSGNEQVYRSLFDNYYPTLMQFAYRFLYDKDACKDIVQEVFITLWEKRAIQEIKSLKWYLHTAVKNKCLSYLRNIGIKDKHQIYILDSYLSEHAEKEVLEPQLVKEVNEALNQLPKEMKRIFRLKYVHGLTMNEIAEDLDISISTVKTQLGRAKLKLRNLLFDRTLLVFFL</sequence>
<organism evidence="7 8">
    <name type="scientific">Carboxylicivirga sediminis</name>
    <dbReference type="NCBI Taxonomy" id="2006564"/>
    <lineage>
        <taxon>Bacteria</taxon>
        <taxon>Pseudomonadati</taxon>
        <taxon>Bacteroidota</taxon>
        <taxon>Bacteroidia</taxon>
        <taxon>Marinilabiliales</taxon>
        <taxon>Marinilabiliaceae</taxon>
        <taxon>Carboxylicivirga</taxon>
    </lineage>
</organism>
<evidence type="ECO:0000259" key="5">
    <source>
        <dbReference type="Pfam" id="PF04542"/>
    </source>
</evidence>
<dbReference type="CDD" id="cd06171">
    <property type="entry name" value="Sigma70_r4"/>
    <property type="match status" value="1"/>
</dbReference>
<dbReference type="Pfam" id="PF08281">
    <property type="entry name" value="Sigma70_r4_2"/>
    <property type="match status" value="1"/>
</dbReference>
<dbReference type="Pfam" id="PF04542">
    <property type="entry name" value="Sigma70_r2"/>
    <property type="match status" value="1"/>
</dbReference>
<comment type="similarity">
    <text evidence="1">Belongs to the sigma-70 factor family. ECF subfamily.</text>
</comment>
<keyword evidence="2" id="KW-0805">Transcription regulation</keyword>
<dbReference type="NCBIfam" id="TIGR02985">
    <property type="entry name" value="Sig70_bacteroi1"/>
    <property type="match status" value="1"/>
</dbReference>
<dbReference type="RefSeq" id="WP_212191722.1">
    <property type="nucleotide sequence ID" value="NZ_JAGTAR010000021.1"/>
</dbReference>
<evidence type="ECO:0000256" key="3">
    <source>
        <dbReference type="ARBA" id="ARBA00023082"/>
    </source>
</evidence>
<dbReference type="SUPFAM" id="SSF88659">
    <property type="entry name" value="Sigma3 and sigma4 domains of RNA polymerase sigma factors"/>
    <property type="match status" value="1"/>
</dbReference>
<dbReference type="Gene3D" id="1.10.1740.10">
    <property type="match status" value="1"/>
</dbReference>
<dbReference type="InterPro" id="IPR014284">
    <property type="entry name" value="RNA_pol_sigma-70_dom"/>
</dbReference>
<evidence type="ECO:0000313" key="8">
    <source>
        <dbReference type="Proteomes" id="UP000679220"/>
    </source>
</evidence>
<dbReference type="AlphaFoldDB" id="A0A941F6U0"/>
<feature type="domain" description="RNA polymerase sigma-70 region 2" evidence="5">
    <location>
        <begin position="23"/>
        <end position="86"/>
    </location>
</feature>
<keyword evidence="8" id="KW-1185">Reference proteome</keyword>
<dbReference type="Gene3D" id="1.10.10.10">
    <property type="entry name" value="Winged helix-like DNA-binding domain superfamily/Winged helix DNA-binding domain"/>
    <property type="match status" value="1"/>
</dbReference>
<evidence type="ECO:0000256" key="4">
    <source>
        <dbReference type="ARBA" id="ARBA00023163"/>
    </source>
</evidence>
<protein>
    <submittedName>
        <fullName evidence="7">RNA polymerase sigma-70 factor</fullName>
    </submittedName>
</protein>
<keyword evidence="4" id="KW-0804">Transcription</keyword>
<feature type="domain" description="RNA polymerase sigma factor 70 region 4 type 2" evidence="6">
    <location>
        <begin position="119"/>
        <end position="169"/>
    </location>
</feature>
<evidence type="ECO:0000259" key="6">
    <source>
        <dbReference type="Pfam" id="PF08281"/>
    </source>
</evidence>
<name>A0A941F6U0_9BACT</name>
<dbReference type="Proteomes" id="UP000679220">
    <property type="component" value="Unassembled WGS sequence"/>
</dbReference>
<evidence type="ECO:0000256" key="1">
    <source>
        <dbReference type="ARBA" id="ARBA00010641"/>
    </source>
</evidence>
<accession>A0A941F6U0</accession>
<dbReference type="PANTHER" id="PTHR43133">
    <property type="entry name" value="RNA POLYMERASE ECF-TYPE SIGMA FACTO"/>
    <property type="match status" value="1"/>
</dbReference>
<dbReference type="NCBIfam" id="TIGR02937">
    <property type="entry name" value="sigma70-ECF"/>
    <property type="match status" value="1"/>
</dbReference>
<dbReference type="InterPro" id="IPR007627">
    <property type="entry name" value="RNA_pol_sigma70_r2"/>
</dbReference>
<reference evidence="7" key="1">
    <citation type="journal article" date="2018" name="Int. J. Syst. Evol. Microbiol.">
        <title>Carboxylicivirga sediminis sp. nov., isolated from coastal sediment.</title>
        <authorList>
            <person name="Wang F.Q."/>
            <person name="Ren L.H."/>
            <person name="Zou R.J."/>
            <person name="Sun Y.Z."/>
            <person name="Liu X.J."/>
            <person name="Jiang F."/>
            <person name="Liu L.J."/>
        </authorList>
    </citation>
    <scope>NUCLEOTIDE SEQUENCE</scope>
    <source>
        <strain evidence="7">JR1</strain>
    </source>
</reference>